<reference evidence="1 2" key="1">
    <citation type="submission" date="2014-04" db="EMBL/GenBank/DDBJ databases">
        <authorList>
            <consortium name="DOE Joint Genome Institute"/>
            <person name="Kuo A."/>
            <person name="Kohler A."/>
            <person name="Costa M.D."/>
            <person name="Nagy L.G."/>
            <person name="Floudas D."/>
            <person name="Copeland A."/>
            <person name="Barry K.W."/>
            <person name="Cichocki N."/>
            <person name="Veneault-Fourrey C."/>
            <person name="LaButti K."/>
            <person name="Lindquist E.A."/>
            <person name="Lipzen A."/>
            <person name="Lundell T."/>
            <person name="Morin E."/>
            <person name="Murat C."/>
            <person name="Sun H."/>
            <person name="Tunlid A."/>
            <person name="Henrissat B."/>
            <person name="Grigoriev I.V."/>
            <person name="Hibbett D.S."/>
            <person name="Martin F."/>
            <person name="Nordberg H.P."/>
            <person name="Cantor M.N."/>
            <person name="Hua S.X."/>
        </authorList>
    </citation>
    <scope>NUCLEOTIDE SEQUENCE [LARGE SCALE GENOMIC DNA]</scope>
    <source>
        <strain evidence="1 2">Marx 270</strain>
    </source>
</reference>
<protein>
    <submittedName>
        <fullName evidence="1">Uncharacterized protein</fullName>
    </submittedName>
</protein>
<evidence type="ECO:0000313" key="1">
    <source>
        <dbReference type="EMBL" id="KIO15155.1"/>
    </source>
</evidence>
<dbReference type="InParanoid" id="A0A0C3PLH4"/>
<accession>A0A0C3PLH4</accession>
<keyword evidence="2" id="KW-1185">Reference proteome</keyword>
<name>A0A0C3PLH4_PISTI</name>
<organism evidence="1 2">
    <name type="scientific">Pisolithus tinctorius Marx 270</name>
    <dbReference type="NCBI Taxonomy" id="870435"/>
    <lineage>
        <taxon>Eukaryota</taxon>
        <taxon>Fungi</taxon>
        <taxon>Dikarya</taxon>
        <taxon>Basidiomycota</taxon>
        <taxon>Agaricomycotina</taxon>
        <taxon>Agaricomycetes</taxon>
        <taxon>Agaricomycetidae</taxon>
        <taxon>Boletales</taxon>
        <taxon>Sclerodermatineae</taxon>
        <taxon>Pisolithaceae</taxon>
        <taxon>Pisolithus</taxon>
    </lineage>
</organism>
<gene>
    <name evidence="1" type="ORF">M404DRAFT_205208</name>
</gene>
<dbReference type="AlphaFoldDB" id="A0A0C3PLH4"/>
<dbReference type="HOGENOM" id="CLU_2543458_0_0_1"/>
<dbReference type="EMBL" id="KN831944">
    <property type="protein sequence ID" value="KIO15155.1"/>
    <property type="molecule type" value="Genomic_DNA"/>
</dbReference>
<reference evidence="2" key="2">
    <citation type="submission" date="2015-01" db="EMBL/GenBank/DDBJ databases">
        <title>Evolutionary Origins and Diversification of the Mycorrhizal Mutualists.</title>
        <authorList>
            <consortium name="DOE Joint Genome Institute"/>
            <consortium name="Mycorrhizal Genomics Consortium"/>
            <person name="Kohler A."/>
            <person name="Kuo A."/>
            <person name="Nagy L.G."/>
            <person name="Floudas D."/>
            <person name="Copeland A."/>
            <person name="Barry K.W."/>
            <person name="Cichocki N."/>
            <person name="Veneault-Fourrey C."/>
            <person name="LaButti K."/>
            <person name="Lindquist E.A."/>
            <person name="Lipzen A."/>
            <person name="Lundell T."/>
            <person name="Morin E."/>
            <person name="Murat C."/>
            <person name="Riley R."/>
            <person name="Ohm R."/>
            <person name="Sun H."/>
            <person name="Tunlid A."/>
            <person name="Henrissat B."/>
            <person name="Grigoriev I.V."/>
            <person name="Hibbett D.S."/>
            <person name="Martin F."/>
        </authorList>
    </citation>
    <scope>NUCLEOTIDE SEQUENCE [LARGE SCALE GENOMIC DNA]</scope>
    <source>
        <strain evidence="2">Marx 270</strain>
    </source>
</reference>
<evidence type="ECO:0000313" key="2">
    <source>
        <dbReference type="Proteomes" id="UP000054217"/>
    </source>
</evidence>
<proteinExistence type="predicted"/>
<sequence length="83" mass="9045">MASRSSSGFGFGFLCQYSFIFFRGDIYGQELPSFLQLLRRELLEVAGNRSSGLALLACGAGAMFRDCIAEACLSWLSCSSSIR</sequence>
<dbReference type="Proteomes" id="UP000054217">
    <property type="component" value="Unassembled WGS sequence"/>
</dbReference>